<dbReference type="SUPFAM" id="SSF52540">
    <property type="entry name" value="P-loop containing nucleoside triphosphate hydrolases"/>
    <property type="match status" value="1"/>
</dbReference>
<evidence type="ECO:0000313" key="6">
    <source>
        <dbReference type="Proteomes" id="UP001597191"/>
    </source>
</evidence>
<comment type="similarity">
    <text evidence="1">Belongs to the GSP E family.</text>
</comment>
<proteinExistence type="inferred from homology"/>
<comment type="caution">
    <text evidence="5">The sequence shown here is derived from an EMBL/GenBank/DDBJ whole genome shotgun (WGS) entry which is preliminary data.</text>
</comment>
<evidence type="ECO:0000256" key="1">
    <source>
        <dbReference type="ARBA" id="ARBA00006611"/>
    </source>
</evidence>
<dbReference type="Gene3D" id="3.40.50.300">
    <property type="entry name" value="P-loop containing nucleotide triphosphate hydrolases"/>
    <property type="match status" value="1"/>
</dbReference>
<accession>A0ABW4BM33</accession>
<dbReference type="SMART" id="SM00382">
    <property type="entry name" value="AAA"/>
    <property type="match status" value="1"/>
</dbReference>
<dbReference type="InterPro" id="IPR047667">
    <property type="entry name" value="ATPase_ComGA"/>
</dbReference>
<dbReference type="CDD" id="cd01129">
    <property type="entry name" value="PulE-GspE-like"/>
    <property type="match status" value="1"/>
</dbReference>
<evidence type="ECO:0000259" key="4">
    <source>
        <dbReference type="PROSITE" id="PS00662"/>
    </source>
</evidence>
<feature type="domain" description="Bacterial type II secretion system protein E" evidence="4">
    <location>
        <begin position="198"/>
        <end position="212"/>
    </location>
</feature>
<reference evidence="6" key="1">
    <citation type="journal article" date="2019" name="Int. J. Syst. Evol. Microbiol.">
        <title>The Global Catalogue of Microorganisms (GCM) 10K type strain sequencing project: providing services to taxonomists for standard genome sequencing and annotation.</title>
        <authorList>
            <consortium name="The Broad Institute Genomics Platform"/>
            <consortium name="The Broad Institute Genome Sequencing Center for Infectious Disease"/>
            <person name="Wu L."/>
            <person name="Ma J."/>
        </authorList>
    </citation>
    <scope>NUCLEOTIDE SEQUENCE [LARGE SCALE GENOMIC DNA]</scope>
    <source>
        <strain evidence="6">CCM 8937</strain>
    </source>
</reference>
<organism evidence="5 6">
    <name type="scientific">Lapidilactobacillus gannanensis</name>
    <dbReference type="NCBI Taxonomy" id="2486002"/>
    <lineage>
        <taxon>Bacteria</taxon>
        <taxon>Bacillati</taxon>
        <taxon>Bacillota</taxon>
        <taxon>Bacilli</taxon>
        <taxon>Lactobacillales</taxon>
        <taxon>Lactobacillaceae</taxon>
        <taxon>Lapidilactobacillus</taxon>
    </lineage>
</organism>
<dbReference type="NCBIfam" id="NF041000">
    <property type="entry name" value="ATPase_ComGA"/>
    <property type="match status" value="1"/>
</dbReference>
<dbReference type="Gene3D" id="3.30.450.90">
    <property type="match status" value="1"/>
</dbReference>
<dbReference type="PROSITE" id="PS00662">
    <property type="entry name" value="T2SP_E"/>
    <property type="match status" value="1"/>
</dbReference>
<keyword evidence="6" id="KW-1185">Reference proteome</keyword>
<protein>
    <submittedName>
        <fullName evidence="5">Competence type IV pilus ATPase ComGA</fullName>
    </submittedName>
</protein>
<dbReference type="RefSeq" id="WP_125647425.1">
    <property type="nucleotide sequence ID" value="NZ_JBHTOH010000038.1"/>
</dbReference>
<keyword evidence="2" id="KW-0547">Nucleotide-binding</keyword>
<sequence length="335" mass="37857">MTIADEVIQLLQQAVRRGDQDIFFQGQASGWLVFGRRGSERYFIADLDLTHGRAIINYFKYQAQMDLSEQWRPQIGAWHYQTTQLELDLRLTSVGDFHHQETLVIRLLTEIPKTYRFINAARYTSLTKLLNRRGLILFSGPTGSGKTTLMYYLAQKLAASQTILTIEDPPEMVAPEFIQLQVNSQALMSYQALLQISLRLRPDVLIIGEIRDELSAQMAAQAALSGHLVLATVHARTSGGVIQRLQELQLSVTTLKTCLTACCYQRLIPLNFQQQSDDQDRQGELALNLDLLCGDPLLATIIQPQQTLQNWQADLQAARKDGLISAETFQKFQYG</sequence>
<keyword evidence="3" id="KW-0067">ATP-binding</keyword>
<dbReference type="EMBL" id="JBHTOH010000038">
    <property type="protein sequence ID" value="MFD1411285.1"/>
    <property type="molecule type" value="Genomic_DNA"/>
</dbReference>
<dbReference type="Pfam" id="PF00437">
    <property type="entry name" value="T2SSE"/>
    <property type="match status" value="1"/>
</dbReference>
<dbReference type="InterPro" id="IPR001482">
    <property type="entry name" value="T2SS/T4SS_dom"/>
</dbReference>
<dbReference type="PANTHER" id="PTHR30258">
    <property type="entry name" value="TYPE II SECRETION SYSTEM PROTEIN GSPE-RELATED"/>
    <property type="match status" value="1"/>
</dbReference>
<evidence type="ECO:0000256" key="2">
    <source>
        <dbReference type="ARBA" id="ARBA00022741"/>
    </source>
</evidence>
<dbReference type="PANTHER" id="PTHR30258:SF2">
    <property type="entry name" value="COMG OPERON PROTEIN 1"/>
    <property type="match status" value="1"/>
</dbReference>
<dbReference type="InterPro" id="IPR003593">
    <property type="entry name" value="AAA+_ATPase"/>
</dbReference>
<dbReference type="InterPro" id="IPR027417">
    <property type="entry name" value="P-loop_NTPase"/>
</dbReference>
<name>A0ABW4BM33_9LACO</name>
<evidence type="ECO:0000313" key="5">
    <source>
        <dbReference type="EMBL" id="MFD1411285.1"/>
    </source>
</evidence>
<evidence type="ECO:0000256" key="3">
    <source>
        <dbReference type="ARBA" id="ARBA00022840"/>
    </source>
</evidence>
<gene>
    <name evidence="5" type="primary">comGA</name>
    <name evidence="5" type="ORF">ACFQ4R_06680</name>
</gene>
<dbReference type="Proteomes" id="UP001597191">
    <property type="component" value="Unassembled WGS sequence"/>
</dbReference>